<protein>
    <submittedName>
        <fullName evidence="2">Uncharacterized protein</fullName>
    </submittedName>
</protein>
<feature type="chain" id="PRO_5009445673" evidence="1">
    <location>
        <begin position="20"/>
        <end position="133"/>
    </location>
</feature>
<sequence length="133" mass="15059">MSTATISALILAIIFGAKQVESWAQSRFKTIHICSDTRREDPLVKLGDFLLNQLNLYMGDYKMPDIVSRGINWMTAITALCALPPYLVARMYIVVESFMSLRHVPIGVYQSPSVNFFGNIPHIQREYSTKPAF</sequence>
<name>A0A1E1K7R9_9HELO</name>
<feature type="signal peptide" evidence="1">
    <location>
        <begin position="1"/>
        <end position="19"/>
    </location>
</feature>
<evidence type="ECO:0000313" key="3">
    <source>
        <dbReference type="Proteomes" id="UP000178912"/>
    </source>
</evidence>
<proteinExistence type="predicted"/>
<organism evidence="2 3">
    <name type="scientific">Rhynchosporium agropyri</name>
    <dbReference type="NCBI Taxonomy" id="914238"/>
    <lineage>
        <taxon>Eukaryota</taxon>
        <taxon>Fungi</taxon>
        <taxon>Dikarya</taxon>
        <taxon>Ascomycota</taxon>
        <taxon>Pezizomycotina</taxon>
        <taxon>Leotiomycetes</taxon>
        <taxon>Helotiales</taxon>
        <taxon>Ploettnerulaceae</taxon>
        <taxon>Rhynchosporium</taxon>
    </lineage>
</organism>
<evidence type="ECO:0000256" key="1">
    <source>
        <dbReference type="SAM" id="SignalP"/>
    </source>
</evidence>
<evidence type="ECO:0000313" key="2">
    <source>
        <dbReference type="EMBL" id="CZS94125.1"/>
    </source>
</evidence>
<keyword evidence="3" id="KW-1185">Reference proteome</keyword>
<keyword evidence="1" id="KW-0732">Signal</keyword>
<dbReference type="EMBL" id="FJUX01000017">
    <property type="protein sequence ID" value="CZS94125.1"/>
    <property type="molecule type" value="Genomic_DNA"/>
</dbReference>
<dbReference type="AlphaFoldDB" id="A0A1E1K7R9"/>
<accession>A0A1E1K7R9</accession>
<reference evidence="3" key="1">
    <citation type="submission" date="2016-03" db="EMBL/GenBank/DDBJ databases">
        <authorList>
            <person name="Guldener U."/>
        </authorList>
    </citation>
    <scope>NUCLEOTIDE SEQUENCE [LARGE SCALE GENOMIC DNA]</scope>
    <source>
        <strain evidence="3">04CH-RAC-A.6.1</strain>
    </source>
</reference>
<dbReference type="OrthoDB" id="9451547at2759"/>
<dbReference type="Proteomes" id="UP000178912">
    <property type="component" value="Unassembled WGS sequence"/>
</dbReference>
<gene>
    <name evidence="2" type="ORF">RAG0_04168</name>
</gene>